<dbReference type="PANTHER" id="PTHR16155">
    <property type="entry name" value="DED DOMAIN-CONTAINING PROTEIN"/>
    <property type="match status" value="1"/>
</dbReference>
<sequence>MENQEETENHDNSRDKQLKNWRANSSNHLKLCKPYPFEKYHDSLRYIVNSILDVTESGPLNLIEPCHEYKAFINTTDETRMIKFTSEVIRFGAACMNSRTNGTIHFGIGDKPDFTHGQVLGVVVEDKEAYVDKLKSAIYRYFEQNRKQDAETCIKPPRFVEVLSRDTTSYNRYVIEHKWSRFLKGDYPEGLWIIKKIKH</sequence>
<dbReference type="EMBL" id="JAUPFM010000010">
    <property type="protein sequence ID" value="KAK2839426.1"/>
    <property type="molecule type" value="Genomic_DNA"/>
</dbReference>
<dbReference type="Proteomes" id="UP001187415">
    <property type="component" value="Unassembled WGS sequence"/>
</dbReference>
<evidence type="ECO:0000313" key="2">
    <source>
        <dbReference type="Proteomes" id="UP001187415"/>
    </source>
</evidence>
<dbReference type="GO" id="GO:0005737">
    <property type="term" value="C:cytoplasm"/>
    <property type="evidence" value="ECO:0007669"/>
    <property type="project" value="TreeGrafter"/>
</dbReference>
<name>A0AA88MJJ8_CHASR</name>
<reference evidence="1" key="1">
    <citation type="submission" date="2023-07" db="EMBL/GenBank/DDBJ databases">
        <title>Chromosome-level Genome Assembly of Striped Snakehead (Channa striata).</title>
        <authorList>
            <person name="Liu H."/>
        </authorList>
    </citation>
    <scope>NUCLEOTIDE SEQUENCE</scope>
    <source>
        <strain evidence="1">Gz</strain>
        <tissue evidence="1">Muscle</tissue>
    </source>
</reference>
<protein>
    <recommendedName>
        <fullName evidence="3">Schlafen AlbA-2 domain-containing protein</fullName>
    </recommendedName>
</protein>
<proteinExistence type="predicted"/>
<dbReference type="PANTHER" id="PTHR16155:SF20">
    <property type="entry name" value="STERILE ALPHA MOTIF DOMAIN-CONTAINING PROTEIN 9-LIKE"/>
    <property type="match status" value="1"/>
</dbReference>
<comment type="caution">
    <text evidence="1">The sequence shown here is derived from an EMBL/GenBank/DDBJ whole genome shotgun (WGS) entry which is preliminary data.</text>
</comment>
<dbReference type="AlphaFoldDB" id="A0AA88MJJ8"/>
<organism evidence="1 2">
    <name type="scientific">Channa striata</name>
    <name type="common">Snakehead murrel</name>
    <name type="synonym">Ophicephalus striatus</name>
    <dbReference type="NCBI Taxonomy" id="64152"/>
    <lineage>
        <taxon>Eukaryota</taxon>
        <taxon>Metazoa</taxon>
        <taxon>Chordata</taxon>
        <taxon>Craniata</taxon>
        <taxon>Vertebrata</taxon>
        <taxon>Euteleostomi</taxon>
        <taxon>Actinopterygii</taxon>
        <taxon>Neopterygii</taxon>
        <taxon>Teleostei</taxon>
        <taxon>Neoteleostei</taxon>
        <taxon>Acanthomorphata</taxon>
        <taxon>Anabantaria</taxon>
        <taxon>Anabantiformes</taxon>
        <taxon>Channoidei</taxon>
        <taxon>Channidae</taxon>
        <taxon>Channa</taxon>
    </lineage>
</organism>
<evidence type="ECO:0008006" key="3">
    <source>
        <dbReference type="Google" id="ProtNLM"/>
    </source>
</evidence>
<gene>
    <name evidence="1" type="ORF">Q5P01_013166</name>
</gene>
<evidence type="ECO:0000313" key="1">
    <source>
        <dbReference type="EMBL" id="KAK2839426.1"/>
    </source>
</evidence>
<keyword evidence="2" id="KW-1185">Reference proteome</keyword>
<accession>A0AA88MJJ8</accession>